<evidence type="ECO:0000313" key="2">
    <source>
        <dbReference type="Proteomes" id="UP000509246"/>
    </source>
</evidence>
<protein>
    <submittedName>
        <fullName evidence="1">Uncharacterized protein</fullName>
    </submittedName>
</protein>
<proteinExistence type="predicted"/>
<keyword evidence="2" id="KW-1185">Reference proteome</keyword>
<accession>A0A7L5I1E0</accession>
<gene>
    <name evidence="1" type="ORF">CARM_1007</name>
</gene>
<reference evidence="1 2" key="1">
    <citation type="submission" date="2020-05" db="EMBL/GenBank/DDBJ databases">
        <title>Complete genome sequencing of Campylobacter and Arcobacter type strains.</title>
        <authorList>
            <person name="Miller W.G."/>
            <person name="Yee E."/>
        </authorList>
    </citation>
    <scope>NUCLEOTIDE SEQUENCE [LARGE SCALE GENOMIC DNA]</scope>
    <source>
        <strain evidence="1 2">CCUG 73571</strain>
    </source>
</reference>
<sequence>MQINTQIFSKMIKYKILQVIQKQPSQMKLKIWHKTEFQTQSNDILKDGDILNKLYEKLAQIIKNNFKRLTNHKARQ</sequence>
<dbReference type="KEGG" id="carm:CARM_1007"/>
<dbReference type="Proteomes" id="UP000509246">
    <property type="component" value="Chromosome"/>
</dbReference>
<dbReference type="EMBL" id="CP053825">
    <property type="protein sequence ID" value="QKF79911.1"/>
    <property type="molecule type" value="Genomic_DNA"/>
</dbReference>
<evidence type="ECO:0000313" key="1">
    <source>
        <dbReference type="EMBL" id="QKF79911.1"/>
    </source>
</evidence>
<dbReference type="AlphaFoldDB" id="A0A7L5I1E0"/>
<organism evidence="1 2">
    <name type="scientific">Campylobacter armoricus</name>
    <dbReference type="NCBI Taxonomy" id="2505970"/>
    <lineage>
        <taxon>Bacteria</taxon>
        <taxon>Pseudomonadati</taxon>
        <taxon>Campylobacterota</taxon>
        <taxon>Epsilonproteobacteria</taxon>
        <taxon>Campylobacterales</taxon>
        <taxon>Campylobacteraceae</taxon>
        <taxon>Campylobacter</taxon>
    </lineage>
</organism>
<name>A0A7L5I1E0_9BACT</name>